<dbReference type="GO" id="GO:0098542">
    <property type="term" value="P:defense response to other organism"/>
    <property type="evidence" value="ECO:0007669"/>
    <property type="project" value="InterPro"/>
</dbReference>
<dbReference type="PANTHER" id="PTHR31415:SF125">
    <property type="entry name" value="HARPIN INDUCING PROTEIN 1-LIKE 9"/>
    <property type="match status" value="1"/>
</dbReference>
<keyword evidence="2 3" id="KW-0472">Membrane</keyword>
<reference evidence="4 5" key="1">
    <citation type="submission" date="2020-08" db="EMBL/GenBank/DDBJ databases">
        <title>Plant Genome Project.</title>
        <authorList>
            <person name="Zhang R.-G."/>
        </authorList>
    </citation>
    <scope>NUCLEOTIDE SEQUENCE [LARGE SCALE GENOMIC DNA]</scope>
    <source>
        <tissue evidence="4">Rhizome</tissue>
    </source>
</reference>
<proteinExistence type="predicted"/>
<keyword evidence="5" id="KW-1185">Reference proteome</keyword>
<feature type="transmembrane region" description="Helical" evidence="3">
    <location>
        <begin position="180"/>
        <end position="199"/>
    </location>
</feature>
<keyword evidence="3" id="KW-0812">Transmembrane</keyword>
<dbReference type="Proteomes" id="UP000734854">
    <property type="component" value="Unassembled WGS sequence"/>
</dbReference>
<organism evidence="4 5">
    <name type="scientific">Zingiber officinale</name>
    <name type="common">Ginger</name>
    <name type="synonym">Amomum zingiber</name>
    <dbReference type="NCBI Taxonomy" id="94328"/>
    <lineage>
        <taxon>Eukaryota</taxon>
        <taxon>Viridiplantae</taxon>
        <taxon>Streptophyta</taxon>
        <taxon>Embryophyta</taxon>
        <taxon>Tracheophyta</taxon>
        <taxon>Spermatophyta</taxon>
        <taxon>Magnoliopsida</taxon>
        <taxon>Liliopsida</taxon>
        <taxon>Zingiberales</taxon>
        <taxon>Zingiberaceae</taxon>
        <taxon>Zingiber</taxon>
    </lineage>
</organism>
<name>A0A8J5KJN0_ZINOF</name>
<evidence type="ECO:0000313" key="4">
    <source>
        <dbReference type="EMBL" id="KAG6482177.1"/>
    </source>
</evidence>
<dbReference type="GO" id="GO:0009506">
    <property type="term" value="C:plasmodesma"/>
    <property type="evidence" value="ECO:0007669"/>
    <property type="project" value="TreeGrafter"/>
</dbReference>
<feature type="transmembrane region" description="Helical" evidence="3">
    <location>
        <begin position="7"/>
        <end position="29"/>
    </location>
</feature>
<dbReference type="PANTHER" id="PTHR31415">
    <property type="entry name" value="OS05G0367900 PROTEIN"/>
    <property type="match status" value="1"/>
</dbReference>
<keyword evidence="3" id="KW-1133">Transmembrane helix</keyword>
<evidence type="ECO:0000313" key="5">
    <source>
        <dbReference type="Proteomes" id="UP000734854"/>
    </source>
</evidence>
<dbReference type="InterPro" id="IPR044839">
    <property type="entry name" value="NDR1-like"/>
</dbReference>
<evidence type="ECO:0008006" key="6">
    <source>
        <dbReference type="Google" id="ProtNLM"/>
    </source>
</evidence>
<gene>
    <name evidence="4" type="ORF">ZIOFF_058808</name>
</gene>
<protein>
    <recommendedName>
        <fullName evidence="6">Late embryogenesis abundant protein LEA-2 subgroup domain-containing protein</fullName>
    </recommendedName>
</protein>
<dbReference type="GO" id="GO:0005886">
    <property type="term" value="C:plasma membrane"/>
    <property type="evidence" value="ECO:0007669"/>
    <property type="project" value="TreeGrafter"/>
</dbReference>
<dbReference type="AlphaFoldDB" id="A0A8J5KJN0"/>
<evidence type="ECO:0000256" key="1">
    <source>
        <dbReference type="ARBA" id="ARBA00004370"/>
    </source>
</evidence>
<evidence type="ECO:0000256" key="2">
    <source>
        <dbReference type="ARBA" id="ARBA00023136"/>
    </source>
</evidence>
<comment type="subcellular location">
    <subcellularLocation>
        <location evidence="1">Membrane</location>
    </subcellularLocation>
</comment>
<accession>A0A8J5KJN0</accession>
<sequence>MSGNQYLCRCFILCFFLVALLAVSFYFTYRPIAPRYYVAAFVLNSSAASFGLSVDNQNKKLGIYHDDLALALSFPSVSPNFSSSAVVPGFYQGHKKTATKTGSFAGGRGWAPPANRSEVLRVDLRTEVRFQAMAWRTRRRAVSVGAAVEVGANGTMTAEDWIRLRSGAPRAGFRRGGTGGAPLSWSILAVAFCGFAVIVF</sequence>
<dbReference type="EMBL" id="JACMSC010000016">
    <property type="protein sequence ID" value="KAG6482177.1"/>
    <property type="molecule type" value="Genomic_DNA"/>
</dbReference>
<evidence type="ECO:0000256" key="3">
    <source>
        <dbReference type="SAM" id="Phobius"/>
    </source>
</evidence>
<dbReference type="OrthoDB" id="1914670at2759"/>
<comment type="caution">
    <text evidence="4">The sequence shown here is derived from an EMBL/GenBank/DDBJ whole genome shotgun (WGS) entry which is preliminary data.</text>
</comment>